<evidence type="ECO:0000313" key="1">
    <source>
        <dbReference type="EMBL" id="KAH3662321.1"/>
    </source>
</evidence>
<dbReference type="AlphaFoldDB" id="A0A9P8NZV8"/>
<proteinExistence type="predicted"/>
<dbReference type="EMBL" id="JAEUBE010000378">
    <property type="protein sequence ID" value="KAH3662321.1"/>
    <property type="molecule type" value="Genomic_DNA"/>
</dbReference>
<organism evidence="1 2">
    <name type="scientific">Ogataea philodendri</name>
    <dbReference type="NCBI Taxonomy" id="1378263"/>
    <lineage>
        <taxon>Eukaryota</taxon>
        <taxon>Fungi</taxon>
        <taxon>Dikarya</taxon>
        <taxon>Ascomycota</taxon>
        <taxon>Saccharomycotina</taxon>
        <taxon>Pichiomycetes</taxon>
        <taxon>Pichiales</taxon>
        <taxon>Pichiaceae</taxon>
        <taxon>Ogataea</taxon>
    </lineage>
</organism>
<keyword evidence="2" id="KW-1185">Reference proteome</keyword>
<sequence length="162" mass="17619">MAQETAVFTLESSISEEIAANGTAHDVVELFLNELVAVIFEDLLFSLTNSTMTAQSATKGTVIAASLAFSTSISNVSFQRSFLDPLVRPRSTSSILIETMDSGFLVNIGEAMWSTLRTVDTVIDKTPVSGFFLKALMTAFSRATSSMSMYIDWYCLSALRIS</sequence>
<dbReference type="RefSeq" id="XP_046059410.1">
    <property type="nucleotide sequence ID" value="XM_046206768.1"/>
</dbReference>
<dbReference type="Proteomes" id="UP000769157">
    <property type="component" value="Unassembled WGS sequence"/>
</dbReference>
<evidence type="ECO:0000313" key="2">
    <source>
        <dbReference type="Proteomes" id="UP000769157"/>
    </source>
</evidence>
<reference evidence="1" key="1">
    <citation type="journal article" date="2021" name="Open Biol.">
        <title>Shared evolutionary footprints suggest mitochondrial oxidative damage underlies multiple complex I losses in fungi.</title>
        <authorList>
            <person name="Schikora-Tamarit M.A."/>
            <person name="Marcet-Houben M."/>
            <person name="Nosek J."/>
            <person name="Gabaldon T."/>
        </authorList>
    </citation>
    <scope>NUCLEOTIDE SEQUENCE</scope>
    <source>
        <strain evidence="1">CBS6075</strain>
    </source>
</reference>
<comment type="caution">
    <text evidence="1">The sequence shown here is derived from an EMBL/GenBank/DDBJ whole genome shotgun (WGS) entry which is preliminary data.</text>
</comment>
<protein>
    <submittedName>
        <fullName evidence="1">Uncharacterized protein</fullName>
    </submittedName>
</protein>
<reference evidence="1" key="2">
    <citation type="submission" date="2021-01" db="EMBL/GenBank/DDBJ databases">
        <authorList>
            <person name="Schikora-Tamarit M.A."/>
        </authorList>
    </citation>
    <scope>NUCLEOTIDE SEQUENCE</scope>
    <source>
        <strain evidence="1">CBS6075</strain>
    </source>
</reference>
<gene>
    <name evidence="1" type="ORF">OGAPHI_005572</name>
</gene>
<name>A0A9P8NZV8_9ASCO</name>
<dbReference type="GeneID" id="70237536"/>
<accession>A0A9P8NZV8</accession>